<proteinExistence type="predicted"/>
<comment type="caution">
    <text evidence="3">The sequence shown here is derived from an EMBL/GenBank/DDBJ whole genome shotgun (WGS) entry which is preliminary data.</text>
</comment>
<feature type="transmembrane region" description="Helical" evidence="2">
    <location>
        <begin position="206"/>
        <end position="228"/>
    </location>
</feature>
<dbReference type="Proteomes" id="UP001302126">
    <property type="component" value="Unassembled WGS sequence"/>
</dbReference>
<accession>A0AAN6WYR0</accession>
<evidence type="ECO:0000313" key="3">
    <source>
        <dbReference type="EMBL" id="KAK4190759.1"/>
    </source>
</evidence>
<name>A0AAN6WYR0_9PEZI</name>
<evidence type="ECO:0000313" key="4">
    <source>
        <dbReference type="Proteomes" id="UP001302126"/>
    </source>
</evidence>
<feature type="transmembrane region" description="Helical" evidence="2">
    <location>
        <begin position="106"/>
        <end position="126"/>
    </location>
</feature>
<feature type="transmembrane region" description="Helical" evidence="2">
    <location>
        <begin position="65"/>
        <end position="86"/>
    </location>
</feature>
<gene>
    <name evidence="3" type="ORF">QBC35DRAFT_488856</name>
</gene>
<keyword evidence="4" id="KW-1185">Reference proteome</keyword>
<dbReference type="AlphaFoldDB" id="A0AAN6WYR0"/>
<reference evidence="3" key="2">
    <citation type="submission" date="2023-05" db="EMBL/GenBank/DDBJ databases">
        <authorList>
            <consortium name="Lawrence Berkeley National Laboratory"/>
            <person name="Steindorff A."/>
            <person name="Hensen N."/>
            <person name="Bonometti L."/>
            <person name="Westerberg I."/>
            <person name="Brannstrom I.O."/>
            <person name="Guillou S."/>
            <person name="Cros-Aarteil S."/>
            <person name="Calhoun S."/>
            <person name="Haridas S."/>
            <person name="Kuo A."/>
            <person name="Mondo S."/>
            <person name="Pangilinan J."/>
            <person name="Riley R."/>
            <person name="Labutti K."/>
            <person name="Andreopoulos B."/>
            <person name="Lipzen A."/>
            <person name="Chen C."/>
            <person name="Yanf M."/>
            <person name="Daum C."/>
            <person name="Ng V."/>
            <person name="Clum A."/>
            <person name="Ohm R."/>
            <person name="Martin F."/>
            <person name="Silar P."/>
            <person name="Natvig D."/>
            <person name="Lalanne C."/>
            <person name="Gautier V."/>
            <person name="Ament-Velasquez S.L."/>
            <person name="Kruys A."/>
            <person name="Hutchinson M.I."/>
            <person name="Powell A.J."/>
            <person name="Barry K."/>
            <person name="Miller A.N."/>
            <person name="Grigoriev I.V."/>
            <person name="Debuchy R."/>
            <person name="Gladieux P."/>
            <person name="Thoren M.H."/>
            <person name="Johannesson H."/>
        </authorList>
    </citation>
    <scope>NUCLEOTIDE SEQUENCE</scope>
    <source>
        <strain evidence="3">PSN309</strain>
    </source>
</reference>
<protein>
    <submittedName>
        <fullName evidence="3">Uncharacterized protein</fullName>
    </submittedName>
</protein>
<reference evidence="3" key="1">
    <citation type="journal article" date="2023" name="Mol. Phylogenet. Evol.">
        <title>Genome-scale phylogeny and comparative genomics of the fungal order Sordariales.</title>
        <authorList>
            <person name="Hensen N."/>
            <person name="Bonometti L."/>
            <person name="Westerberg I."/>
            <person name="Brannstrom I.O."/>
            <person name="Guillou S."/>
            <person name="Cros-Aarteil S."/>
            <person name="Calhoun S."/>
            <person name="Haridas S."/>
            <person name="Kuo A."/>
            <person name="Mondo S."/>
            <person name="Pangilinan J."/>
            <person name="Riley R."/>
            <person name="LaButti K."/>
            <person name="Andreopoulos B."/>
            <person name="Lipzen A."/>
            <person name="Chen C."/>
            <person name="Yan M."/>
            <person name="Daum C."/>
            <person name="Ng V."/>
            <person name="Clum A."/>
            <person name="Steindorff A."/>
            <person name="Ohm R.A."/>
            <person name="Martin F."/>
            <person name="Silar P."/>
            <person name="Natvig D.O."/>
            <person name="Lalanne C."/>
            <person name="Gautier V."/>
            <person name="Ament-Velasquez S.L."/>
            <person name="Kruys A."/>
            <person name="Hutchinson M.I."/>
            <person name="Powell A.J."/>
            <person name="Barry K."/>
            <person name="Miller A.N."/>
            <person name="Grigoriev I.V."/>
            <person name="Debuchy R."/>
            <person name="Gladieux P."/>
            <person name="Hiltunen Thoren M."/>
            <person name="Johannesson H."/>
        </authorList>
    </citation>
    <scope>NUCLEOTIDE SEQUENCE</scope>
    <source>
        <strain evidence="3">PSN309</strain>
    </source>
</reference>
<evidence type="ECO:0000256" key="1">
    <source>
        <dbReference type="SAM" id="MobiDB-lite"/>
    </source>
</evidence>
<evidence type="ECO:0000256" key="2">
    <source>
        <dbReference type="SAM" id="Phobius"/>
    </source>
</evidence>
<keyword evidence="2" id="KW-0812">Transmembrane</keyword>
<feature type="transmembrane region" description="Helical" evidence="2">
    <location>
        <begin position="138"/>
        <end position="158"/>
    </location>
</feature>
<dbReference type="EMBL" id="MU864363">
    <property type="protein sequence ID" value="KAK4190759.1"/>
    <property type="molecule type" value="Genomic_DNA"/>
</dbReference>
<feature type="region of interest" description="Disordered" evidence="1">
    <location>
        <begin position="232"/>
        <end position="361"/>
    </location>
</feature>
<organism evidence="3 4">
    <name type="scientific">Podospora australis</name>
    <dbReference type="NCBI Taxonomy" id="1536484"/>
    <lineage>
        <taxon>Eukaryota</taxon>
        <taxon>Fungi</taxon>
        <taxon>Dikarya</taxon>
        <taxon>Ascomycota</taxon>
        <taxon>Pezizomycotina</taxon>
        <taxon>Sordariomycetes</taxon>
        <taxon>Sordariomycetidae</taxon>
        <taxon>Sordariales</taxon>
        <taxon>Podosporaceae</taxon>
        <taxon>Podospora</taxon>
    </lineage>
</organism>
<keyword evidence="2" id="KW-1133">Transmembrane helix</keyword>
<keyword evidence="2" id="KW-0472">Membrane</keyword>
<sequence length="361" mass="41211">MVAILYFRLYCKKEEEEDKVIADSSSSNEMEETVDEKRVVGATPKSRSCSNWPFASLTAARACQLFYFAFLHFSIFVFDGSGYFRGEWAWYYNPEDEALSRSSMRWARALSLMNLVYHLTAFILLIVLRKKEIRKWRVFGITTMFGDLLAMWSVLHVLRLLHRSYTNYCYDVPRTFDYERHGVMGYLGKGQFNPERYFSCGLLDGIYTVGVIPALSHLLTILATAINIDRRTQAPSRSQESESEVFPKIRDLEQGPTILSARPSTQLIRPANRHESAVSSREASPSPSRPSPPPSYRSRSGSNETQSTRPPSYREAPPRLSVETTSTIDPDLYLVSDGWRGPEQQPPDYSSRPPSLRGQQK</sequence>